<feature type="coiled-coil region" evidence="1">
    <location>
        <begin position="234"/>
        <end position="310"/>
    </location>
</feature>
<gene>
    <name evidence="2" type="ORF">LFA_1002</name>
</gene>
<reference evidence="3" key="1">
    <citation type="submission" date="2014-09" db="EMBL/GenBank/DDBJ databases">
        <authorList>
            <person name="Gomez-Valero L."/>
        </authorList>
    </citation>
    <scope>NUCLEOTIDE SEQUENCE [LARGE SCALE GENOMIC DNA]</scope>
    <source>
        <strain evidence="3">ATCC700992</strain>
    </source>
</reference>
<organism evidence="2 3">
    <name type="scientific">Legionella fallonii LLAP-10</name>
    <dbReference type="NCBI Taxonomy" id="1212491"/>
    <lineage>
        <taxon>Bacteria</taxon>
        <taxon>Pseudomonadati</taxon>
        <taxon>Pseudomonadota</taxon>
        <taxon>Gammaproteobacteria</taxon>
        <taxon>Legionellales</taxon>
        <taxon>Legionellaceae</taxon>
        <taxon>Legionella</taxon>
    </lineage>
</organism>
<dbReference type="KEGG" id="lfa:LFA_1002"/>
<sequence>MTRLEDLIYSLAALIVTYHDTQGTNVLVTETIPQARLNKSRGIATLIMKAEEPSYDKRLTELIKECTDTYRLRRPLLFYILHQIKFLNLMQSQQKSFGDSQLIKYKEQIKNMLSDFQQLIITGKSKTLNVRYCELTPEGTNTPPKEVSLPGLKNDAYYGPSLCNSGELLKDEVLLRLNVTVHTSQEEIAALAEDLCTGHENALSVPELRATNVKLQEQITGLETTIKEDLKPKIEQANATIREQAQTIESLTDQLRQTESKPIEPSRTAETLALKLEEAEARIRALEKTASENEETIQKQKVTITRLEKQNGNKPLTTFGTYGPFFSAMYAQRLLTQKQEITQEATVARSPTIGIE</sequence>
<evidence type="ECO:0000313" key="3">
    <source>
        <dbReference type="Proteomes" id="UP000032430"/>
    </source>
</evidence>
<dbReference type="OrthoDB" id="5652097at2"/>
<dbReference type="EMBL" id="LN614827">
    <property type="protein sequence ID" value="CEG56441.1"/>
    <property type="molecule type" value="Genomic_DNA"/>
</dbReference>
<protein>
    <submittedName>
        <fullName evidence="2">Uncharacterized protein</fullName>
    </submittedName>
</protein>
<dbReference type="Proteomes" id="UP000032430">
    <property type="component" value="Chromosome I"/>
</dbReference>
<dbReference type="HOGENOM" id="CLU_778007_0_0_6"/>
<name>A0A098G384_9GAMM</name>
<evidence type="ECO:0000313" key="2">
    <source>
        <dbReference type="EMBL" id="CEG56441.1"/>
    </source>
</evidence>
<evidence type="ECO:0000256" key="1">
    <source>
        <dbReference type="SAM" id="Coils"/>
    </source>
</evidence>
<keyword evidence="1" id="KW-0175">Coiled coil</keyword>
<accession>A0A098G384</accession>
<dbReference type="AlphaFoldDB" id="A0A098G384"/>
<proteinExistence type="predicted"/>
<keyword evidence="3" id="KW-1185">Reference proteome</keyword>
<dbReference type="RefSeq" id="WP_052673854.1">
    <property type="nucleotide sequence ID" value="NZ_LN614827.1"/>
</dbReference>